<name>A0A2P7QPB6_9SPHN</name>
<accession>A0A2P7QPB6</accession>
<feature type="transmembrane region" description="Helical" evidence="2">
    <location>
        <begin position="16"/>
        <end position="34"/>
    </location>
</feature>
<feature type="region of interest" description="Disordered" evidence="1">
    <location>
        <begin position="133"/>
        <end position="154"/>
    </location>
</feature>
<keyword evidence="4" id="KW-1185">Reference proteome</keyword>
<comment type="caution">
    <text evidence="3">The sequence shown here is derived from an EMBL/GenBank/DDBJ whole genome shotgun (WGS) entry which is preliminary data.</text>
</comment>
<evidence type="ECO:0000313" key="4">
    <source>
        <dbReference type="Proteomes" id="UP000241167"/>
    </source>
</evidence>
<protein>
    <submittedName>
        <fullName evidence="3">Uncharacterized protein</fullName>
    </submittedName>
</protein>
<proteinExistence type="predicted"/>
<evidence type="ECO:0000256" key="1">
    <source>
        <dbReference type="SAM" id="MobiDB-lite"/>
    </source>
</evidence>
<keyword evidence="2" id="KW-0812">Transmembrane</keyword>
<keyword evidence="2" id="KW-0472">Membrane</keyword>
<sequence length="154" mass="16815">MHDGDRRDALFRSRRRLLIGTAVAAECFFLYRIADGGVGAIIVAMLPFLLALAIAAGPIELANHRLEARALDRIATEAGFEFERDTMTGRLHREWPSLLFSNASEKVARGLSADVERAFAGLESVARIVGKKRKADARSGRPPFVSLGAVSPQR</sequence>
<reference evidence="3 4" key="1">
    <citation type="submission" date="2018-03" db="EMBL/GenBank/DDBJ databases">
        <title>The draft genome of Sphingosinicella sp. GL-C-18.</title>
        <authorList>
            <person name="Liu L."/>
            <person name="Li L."/>
            <person name="Liang L."/>
            <person name="Zhang X."/>
            <person name="Wang T."/>
        </authorList>
    </citation>
    <scope>NUCLEOTIDE SEQUENCE [LARGE SCALE GENOMIC DNA]</scope>
    <source>
        <strain evidence="3 4">GL-C-18</strain>
    </source>
</reference>
<evidence type="ECO:0000313" key="3">
    <source>
        <dbReference type="EMBL" id="PSJ39801.1"/>
    </source>
</evidence>
<keyword evidence="2" id="KW-1133">Transmembrane helix</keyword>
<gene>
    <name evidence="3" type="ORF">C7I55_14600</name>
</gene>
<dbReference type="Proteomes" id="UP000241167">
    <property type="component" value="Unassembled WGS sequence"/>
</dbReference>
<organism evidence="3 4">
    <name type="scientific">Allosphingosinicella deserti</name>
    <dbReference type="NCBI Taxonomy" id="2116704"/>
    <lineage>
        <taxon>Bacteria</taxon>
        <taxon>Pseudomonadati</taxon>
        <taxon>Pseudomonadota</taxon>
        <taxon>Alphaproteobacteria</taxon>
        <taxon>Sphingomonadales</taxon>
        <taxon>Sphingomonadaceae</taxon>
        <taxon>Allosphingosinicella</taxon>
    </lineage>
</organism>
<feature type="transmembrane region" description="Helical" evidence="2">
    <location>
        <begin position="40"/>
        <end position="59"/>
    </location>
</feature>
<evidence type="ECO:0000256" key="2">
    <source>
        <dbReference type="SAM" id="Phobius"/>
    </source>
</evidence>
<dbReference type="EMBL" id="PXYI01000004">
    <property type="protein sequence ID" value="PSJ39801.1"/>
    <property type="molecule type" value="Genomic_DNA"/>
</dbReference>
<dbReference type="AlphaFoldDB" id="A0A2P7QPB6"/>